<dbReference type="GO" id="GO:0009040">
    <property type="term" value="F:ureidoglycolate dehydrogenase activity"/>
    <property type="evidence" value="ECO:0007669"/>
    <property type="project" value="UniProtKB-EC"/>
</dbReference>
<evidence type="ECO:0000313" key="4">
    <source>
        <dbReference type="Proteomes" id="UP000273143"/>
    </source>
</evidence>
<protein>
    <submittedName>
        <fullName evidence="3">Ureidoglycolate dehydrogenase</fullName>
        <ecNumber evidence="3">1.1.1.154</ecNumber>
    </submittedName>
</protein>
<dbReference type="PANTHER" id="PTHR11091:SF0">
    <property type="entry name" value="MALATE DEHYDROGENASE"/>
    <property type="match status" value="1"/>
</dbReference>
<dbReference type="KEGG" id="emo:DM558_12020"/>
<dbReference type="EMBL" id="CP029822">
    <property type="protein sequence ID" value="AZS51449.1"/>
    <property type="molecule type" value="Genomic_DNA"/>
</dbReference>
<dbReference type="NCBIfam" id="NF011599">
    <property type="entry name" value="PRK15025.1"/>
    <property type="match status" value="1"/>
</dbReference>
<dbReference type="EC" id="1.1.1.154" evidence="3"/>
<dbReference type="InterPro" id="IPR043144">
    <property type="entry name" value="Mal/L-sulf/L-lact_DH-like_ah"/>
</dbReference>
<proteinExistence type="inferred from homology"/>
<dbReference type="InterPro" id="IPR036111">
    <property type="entry name" value="Mal/L-sulfo/L-lacto_DH-like_sf"/>
</dbReference>
<dbReference type="RefSeq" id="WP_127164203.1">
    <property type="nucleotide sequence ID" value="NZ_CP029822.1"/>
</dbReference>
<comment type="similarity">
    <text evidence="1">Belongs to the LDH2/MDH2 oxidoreductase family.</text>
</comment>
<dbReference type="Proteomes" id="UP000273143">
    <property type="component" value="Chromosome"/>
</dbReference>
<evidence type="ECO:0000313" key="3">
    <source>
        <dbReference type="EMBL" id="AZS51449.1"/>
    </source>
</evidence>
<dbReference type="Pfam" id="PF02615">
    <property type="entry name" value="Ldh_2"/>
    <property type="match status" value="1"/>
</dbReference>
<keyword evidence="4" id="KW-1185">Reference proteome</keyword>
<gene>
    <name evidence="3" type="ORF">DM558_12020</name>
</gene>
<accession>A0A3S9XG91</accession>
<sequence>MNLSKAELHTLISNKLQLAGLHKKDADVMSDVLVFAEGRGIHSHGSVRVEYYSERISKGGITVDYKLDVNKTGPCSLVIDGDNGPGMPIAKIGMEKAIEMAKESGVAVVGVRRISHSGAISYFTQMAAKEGLIGISLCQSDPMVVPFGGAEVYYGTNPIAFSAPGKGKDDMITFDMATTVQAWGKILDKRSHKEPIPDTWAVDENGAATTDPFAVRALLPIAGPKGYGLMMMVDILSGVLLGVPFGKSVSSMYADLSKGRDLGHLHIVINPAFFGDKEKFLEAISQTMAELNAIKPAPGFKQVLYPGQNSGIEEGRTDKEGVDIVDDIYDYLVSDKIYINSYDHKNPFAK</sequence>
<name>A0A3S9XG91_9GAMM</name>
<organism evidence="3 4">
    <name type="scientific">Entomomonas moraniae</name>
    <dbReference type="NCBI Taxonomy" id="2213226"/>
    <lineage>
        <taxon>Bacteria</taxon>
        <taxon>Pseudomonadati</taxon>
        <taxon>Pseudomonadota</taxon>
        <taxon>Gammaproteobacteria</taxon>
        <taxon>Pseudomonadales</taxon>
        <taxon>Pseudomonadaceae</taxon>
        <taxon>Entomomonas</taxon>
    </lineage>
</organism>
<dbReference type="InterPro" id="IPR043143">
    <property type="entry name" value="Mal/L-sulf/L-lact_DH-like_NADP"/>
</dbReference>
<dbReference type="Gene3D" id="3.30.1370.60">
    <property type="entry name" value="Hypothetical oxidoreductase yiak, domain 2"/>
    <property type="match status" value="1"/>
</dbReference>
<dbReference type="PANTHER" id="PTHR11091">
    <property type="entry name" value="OXIDOREDUCTASE-RELATED"/>
    <property type="match status" value="1"/>
</dbReference>
<evidence type="ECO:0000256" key="1">
    <source>
        <dbReference type="ARBA" id="ARBA00006056"/>
    </source>
</evidence>
<dbReference type="NCBIfam" id="TIGR03175">
    <property type="entry name" value="AllD"/>
    <property type="match status" value="1"/>
</dbReference>
<dbReference type="Gene3D" id="1.10.1530.10">
    <property type="match status" value="1"/>
</dbReference>
<dbReference type="InterPro" id="IPR017590">
    <property type="entry name" value="Ureidoglycolate_dehydrogenase"/>
</dbReference>
<dbReference type="AlphaFoldDB" id="A0A3S9XG91"/>
<evidence type="ECO:0000256" key="2">
    <source>
        <dbReference type="ARBA" id="ARBA00023002"/>
    </source>
</evidence>
<keyword evidence="2 3" id="KW-0560">Oxidoreductase</keyword>
<reference evidence="4" key="1">
    <citation type="submission" date="2018-06" db="EMBL/GenBank/DDBJ databases">
        <title>Complete genome of Pseudomonas insecticola strain QZS01.</title>
        <authorList>
            <person name="Wang J."/>
            <person name="Su Q."/>
        </authorList>
    </citation>
    <scope>NUCLEOTIDE SEQUENCE [LARGE SCALE GENOMIC DNA]</scope>
    <source>
        <strain evidence="4">QZS01</strain>
    </source>
</reference>
<dbReference type="InterPro" id="IPR003767">
    <property type="entry name" value="Malate/L-lactate_DH-like"/>
</dbReference>
<dbReference type="SUPFAM" id="SSF89733">
    <property type="entry name" value="L-sulfolactate dehydrogenase-like"/>
    <property type="match status" value="1"/>
</dbReference>